<gene>
    <name evidence="1" type="primary">jg14334</name>
    <name evidence="1" type="ORF">PAEG_LOCUS10085</name>
</gene>
<proteinExistence type="predicted"/>
<dbReference type="OrthoDB" id="7478539at2759"/>
<dbReference type="EMBL" id="CAKXAJ010024844">
    <property type="protein sequence ID" value="CAH2231612.1"/>
    <property type="molecule type" value="Genomic_DNA"/>
</dbReference>
<sequence>MGLISRFRVTQRAMERAMLGVSILDQIRNVEIRRRTRDTNISSTSREAEVAMTFVQQWTSIGRYDVDKMMALLKCSS</sequence>
<accession>A0A8S4R6F8</accession>
<evidence type="ECO:0000313" key="1">
    <source>
        <dbReference type="EMBL" id="CAH2231612.1"/>
    </source>
</evidence>
<keyword evidence="2" id="KW-1185">Reference proteome</keyword>
<dbReference type="Proteomes" id="UP000838756">
    <property type="component" value="Unassembled WGS sequence"/>
</dbReference>
<evidence type="ECO:0000313" key="2">
    <source>
        <dbReference type="Proteomes" id="UP000838756"/>
    </source>
</evidence>
<organism evidence="1 2">
    <name type="scientific">Pararge aegeria aegeria</name>
    <dbReference type="NCBI Taxonomy" id="348720"/>
    <lineage>
        <taxon>Eukaryota</taxon>
        <taxon>Metazoa</taxon>
        <taxon>Ecdysozoa</taxon>
        <taxon>Arthropoda</taxon>
        <taxon>Hexapoda</taxon>
        <taxon>Insecta</taxon>
        <taxon>Pterygota</taxon>
        <taxon>Neoptera</taxon>
        <taxon>Endopterygota</taxon>
        <taxon>Lepidoptera</taxon>
        <taxon>Glossata</taxon>
        <taxon>Ditrysia</taxon>
        <taxon>Papilionoidea</taxon>
        <taxon>Nymphalidae</taxon>
        <taxon>Satyrinae</taxon>
        <taxon>Satyrini</taxon>
        <taxon>Parargina</taxon>
        <taxon>Pararge</taxon>
    </lineage>
</organism>
<name>A0A8S4R6F8_9NEOP</name>
<comment type="caution">
    <text evidence="1">The sequence shown here is derived from an EMBL/GenBank/DDBJ whole genome shotgun (WGS) entry which is preliminary data.</text>
</comment>
<dbReference type="AlphaFoldDB" id="A0A8S4R6F8"/>
<reference evidence="1" key="1">
    <citation type="submission" date="2022-03" db="EMBL/GenBank/DDBJ databases">
        <authorList>
            <person name="Lindestad O."/>
        </authorList>
    </citation>
    <scope>NUCLEOTIDE SEQUENCE</scope>
</reference>
<protein>
    <submittedName>
        <fullName evidence="1">Jg14334 protein</fullName>
    </submittedName>
</protein>